<gene>
    <name evidence="1" type="ORF">FCALED_LOCUS13146</name>
</gene>
<dbReference type="Proteomes" id="UP000789570">
    <property type="component" value="Unassembled WGS sequence"/>
</dbReference>
<protein>
    <submittedName>
        <fullName evidence="1">10194_t:CDS:1</fullName>
    </submittedName>
</protein>
<dbReference type="OrthoDB" id="2410838at2759"/>
<dbReference type="EMBL" id="CAJVPQ010007251">
    <property type="protein sequence ID" value="CAG8694605.1"/>
    <property type="molecule type" value="Genomic_DNA"/>
</dbReference>
<keyword evidence="2" id="KW-1185">Reference proteome</keyword>
<organism evidence="1 2">
    <name type="scientific">Funneliformis caledonium</name>
    <dbReference type="NCBI Taxonomy" id="1117310"/>
    <lineage>
        <taxon>Eukaryota</taxon>
        <taxon>Fungi</taxon>
        <taxon>Fungi incertae sedis</taxon>
        <taxon>Mucoromycota</taxon>
        <taxon>Glomeromycotina</taxon>
        <taxon>Glomeromycetes</taxon>
        <taxon>Glomerales</taxon>
        <taxon>Glomeraceae</taxon>
        <taxon>Funneliformis</taxon>
    </lineage>
</organism>
<reference evidence="1" key="1">
    <citation type="submission" date="2021-06" db="EMBL/GenBank/DDBJ databases">
        <authorList>
            <person name="Kallberg Y."/>
            <person name="Tangrot J."/>
            <person name="Rosling A."/>
        </authorList>
    </citation>
    <scope>NUCLEOTIDE SEQUENCE</scope>
    <source>
        <strain evidence="1">UK204</strain>
    </source>
</reference>
<feature type="non-terminal residue" evidence="1">
    <location>
        <position position="149"/>
    </location>
</feature>
<accession>A0A9N9HIK5</accession>
<sequence length="149" mass="17057">MASESSNVTIASKPLTSTSEIQTDTFKPFQLEVFALNYLQNQEILTIFTRILKLNSCKTEPSLIYPLCNLIIELTREEAVLTSKKYYFQKKQTDTRQSNEKFMILLELVEDGSHGRQENQSKQVTIQDQVTSSIIIEDDDNNQSNSINN</sequence>
<proteinExistence type="predicted"/>
<evidence type="ECO:0000313" key="2">
    <source>
        <dbReference type="Proteomes" id="UP000789570"/>
    </source>
</evidence>
<name>A0A9N9HIK5_9GLOM</name>
<evidence type="ECO:0000313" key="1">
    <source>
        <dbReference type="EMBL" id="CAG8694605.1"/>
    </source>
</evidence>
<feature type="non-terminal residue" evidence="1">
    <location>
        <position position="1"/>
    </location>
</feature>
<comment type="caution">
    <text evidence="1">The sequence shown here is derived from an EMBL/GenBank/DDBJ whole genome shotgun (WGS) entry which is preliminary data.</text>
</comment>
<dbReference type="AlphaFoldDB" id="A0A9N9HIK5"/>